<dbReference type="EMBL" id="CP071091">
    <property type="protein sequence ID" value="QSQ11428.1"/>
    <property type="molecule type" value="Genomic_DNA"/>
</dbReference>
<dbReference type="Gene3D" id="3.40.50.2300">
    <property type="match status" value="1"/>
</dbReference>
<evidence type="ECO:0000313" key="4">
    <source>
        <dbReference type="Proteomes" id="UP000663090"/>
    </source>
</evidence>
<gene>
    <name evidence="3" type="ORF">JY572_23805</name>
</gene>
<organism evidence="3 4">
    <name type="scientific">Myxococcus landrumensis</name>
    <dbReference type="NCBI Taxonomy" id="2813577"/>
    <lineage>
        <taxon>Bacteria</taxon>
        <taxon>Pseudomonadati</taxon>
        <taxon>Myxococcota</taxon>
        <taxon>Myxococcia</taxon>
        <taxon>Myxococcales</taxon>
        <taxon>Cystobacterineae</taxon>
        <taxon>Myxococcaceae</taxon>
        <taxon>Myxococcus</taxon>
    </lineage>
</organism>
<proteinExistence type="predicted"/>
<dbReference type="SUPFAM" id="SSF52788">
    <property type="entry name" value="Phosphotyrosine protein phosphatases I"/>
    <property type="match status" value="1"/>
</dbReference>
<name>A0ABX7MYZ2_9BACT</name>
<accession>A0ABX7MYZ2</accession>
<keyword evidence="4" id="KW-1185">Reference proteome</keyword>
<protein>
    <submittedName>
        <fullName evidence="3">Arsenate reductase ArsC</fullName>
    </submittedName>
</protein>
<dbReference type="InterPro" id="IPR023485">
    <property type="entry name" value="Ptyr_pPase"/>
</dbReference>
<reference evidence="3 4" key="1">
    <citation type="submission" date="2021-02" db="EMBL/GenBank/DDBJ databases">
        <title>De Novo genome assembly of isolated myxobacteria.</title>
        <authorList>
            <person name="Stevens D.C."/>
        </authorList>
    </citation>
    <scope>NUCLEOTIDE SEQUENCE [LARGE SCALE GENOMIC DNA]</scope>
    <source>
        <strain evidence="3 4">SCHIC003</strain>
    </source>
</reference>
<keyword evidence="1" id="KW-0059">Arsenical resistance</keyword>
<evidence type="ECO:0000259" key="2">
    <source>
        <dbReference type="SMART" id="SM00226"/>
    </source>
</evidence>
<evidence type="ECO:0000256" key="1">
    <source>
        <dbReference type="ARBA" id="ARBA00022849"/>
    </source>
</evidence>
<evidence type="ECO:0000313" key="3">
    <source>
        <dbReference type="EMBL" id="QSQ11428.1"/>
    </source>
</evidence>
<dbReference type="PANTHER" id="PTHR43428">
    <property type="entry name" value="ARSENATE REDUCTASE"/>
    <property type="match status" value="1"/>
</dbReference>
<feature type="domain" description="Phosphotyrosine protein phosphatase I" evidence="2">
    <location>
        <begin position="2"/>
        <end position="128"/>
    </location>
</feature>
<dbReference type="Proteomes" id="UP000663090">
    <property type="component" value="Chromosome"/>
</dbReference>
<dbReference type="PANTHER" id="PTHR43428:SF1">
    <property type="entry name" value="ARSENATE REDUCTASE"/>
    <property type="match status" value="1"/>
</dbReference>
<dbReference type="RefSeq" id="WP_206713181.1">
    <property type="nucleotide sequence ID" value="NZ_CP071091.1"/>
</dbReference>
<dbReference type="Pfam" id="PF01451">
    <property type="entry name" value="LMWPc"/>
    <property type="match status" value="1"/>
</dbReference>
<sequence>MNKVIFACVRNAGRSQMAAAFFNVLADPQKACAISAGTEPGERVHPEVLAAMREMGLELNDVKPQRLTEDMARDAQWLITLGCGDACPSVSGLKREDWPLDDPQGKPEALVHRIRDEVAARVAGLLEREGWMRAG</sequence>
<dbReference type="SMART" id="SM00226">
    <property type="entry name" value="LMWPc"/>
    <property type="match status" value="1"/>
</dbReference>
<dbReference type="InterPro" id="IPR036196">
    <property type="entry name" value="Ptyr_pPase_sf"/>
</dbReference>